<accession>A0A9P1IEY4</accession>
<dbReference type="EMBL" id="CANHGI010000003">
    <property type="protein sequence ID" value="CAI5444467.1"/>
    <property type="molecule type" value="Genomic_DNA"/>
</dbReference>
<comment type="caution">
    <text evidence="1">The sequence shown here is derived from an EMBL/GenBank/DDBJ whole genome shotgun (WGS) entry which is preliminary data.</text>
</comment>
<sequence length="113" mass="12593">MMCFRARGAKIAKLRLETMLGSKIVVFVVFCLAGASLAIPQSPLIGVNIGCTHNSIEQFCHPEHMFCIKSACSQCILRDRYNPTNSFCHRLTNCVCSISNDENCVEKIQNTCF</sequence>
<gene>
    <name evidence="1" type="ORF">CAMP_LOCUS7104</name>
</gene>
<evidence type="ECO:0000313" key="1">
    <source>
        <dbReference type="EMBL" id="CAI5444467.1"/>
    </source>
</evidence>
<reference evidence="1" key="1">
    <citation type="submission" date="2022-11" db="EMBL/GenBank/DDBJ databases">
        <authorList>
            <person name="Kikuchi T."/>
        </authorList>
    </citation>
    <scope>NUCLEOTIDE SEQUENCE</scope>
    <source>
        <strain evidence="1">PS1010</strain>
    </source>
</reference>
<dbReference type="OrthoDB" id="5774008at2759"/>
<evidence type="ECO:0000313" key="2">
    <source>
        <dbReference type="Proteomes" id="UP001152747"/>
    </source>
</evidence>
<keyword evidence="2" id="KW-1185">Reference proteome</keyword>
<protein>
    <submittedName>
        <fullName evidence="1">Uncharacterized protein</fullName>
    </submittedName>
</protein>
<proteinExistence type="predicted"/>
<name>A0A9P1IEY4_9PELO</name>
<dbReference type="AlphaFoldDB" id="A0A9P1IEY4"/>
<dbReference type="Proteomes" id="UP001152747">
    <property type="component" value="Unassembled WGS sequence"/>
</dbReference>
<organism evidence="1 2">
    <name type="scientific">Caenorhabditis angaria</name>
    <dbReference type="NCBI Taxonomy" id="860376"/>
    <lineage>
        <taxon>Eukaryota</taxon>
        <taxon>Metazoa</taxon>
        <taxon>Ecdysozoa</taxon>
        <taxon>Nematoda</taxon>
        <taxon>Chromadorea</taxon>
        <taxon>Rhabditida</taxon>
        <taxon>Rhabditina</taxon>
        <taxon>Rhabditomorpha</taxon>
        <taxon>Rhabditoidea</taxon>
        <taxon>Rhabditidae</taxon>
        <taxon>Peloderinae</taxon>
        <taxon>Caenorhabditis</taxon>
    </lineage>
</organism>